<dbReference type="InterPro" id="IPR003770">
    <property type="entry name" value="MLTG-like"/>
</dbReference>
<feature type="non-terminal residue" evidence="1">
    <location>
        <position position="1"/>
    </location>
</feature>
<proteinExistence type="predicted"/>
<dbReference type="AlphaFoldDB" id="A0A2M7YNS5"/>
<protein>
    <recommendedName>
        <fullName evidence="3">Aminodeoxychorismate lyase</fullName>
    </recommendedName>
</protein>
<reference evidence="2" key="1">
    <citation type="submission" date="2017-09" db="EMBL/GenBank/DDBJ databases">
        <title>Depth-based differentiation of microbial function through sediment-hosted aquifers and enrichment of novel symbionts in the deep terrestrial subsurface.</title>
        <authorList>
            <person name="Probst A.J."/>
            <person name="Ladd B."/>
            <person name="Jarett J.K."/>
            <person name="Geller-Mcgrath D.E."/>
            <person name="Sieber C.M.K."/>
            <person name="Emerson J.B."/>
            <person name="Anantharaman K."/>
            <person name="Thomas B.C."/>
            <person name="Malmstrom R."/>
            <person name="Stieglmeier M."/>
            <person name="Klingl A."/>
            <person name="Woyke T."/>
            <person name="Ryan C.M."/>
            <person name="Banfield J.F."/>
        </authorList>
    </citation>
    <scope>NUCLEOTIDE SEQUENCE [LARGE SCALE GENOMIC DNA]</scope>
</reference>
<accession>A0A2M7YNS5</accession>
<sequence length="48" mass="5436">HPIANPGIDAIDAVLNSTETECLFYLHDSNKQIHCAKTYEEHLVNIEK</sequence>
<dbReference type="Proteomes" id="UP000230434">
    <property type="component" value="Unassembled WGS sequence"/>
</dbReference>
<evidence type="ECO:0000313" key="2">
    <source>
        <dbReference type="Proteomes" id="UP000230434"/>
    </source>
</evidence>
<name>A0A2M7YNS5_9BACT</name>
<comment type="caution">
    <text evidence="1">The sequence shown here is derived from an EMBL/GenBank/DDBJ whole genome shotgun (WGS) entry which is preliminary data.</text>
</comment>
<feature type="non-terminal residue" evidence="1">
    <location>
        <position position="48"/>
    </location>
</feature>
<organism evidence="1 2">
    <name type="scientific">Candidatus Portnoybacteria bacterium CG_4_9_14_3_um_filter_40_10</name>
    <dbReference type="NCBI Taxonomy" id="1974804"/>
    <lineage>
        <taxon>Bacteria</taxon>
        <taxon>Candidatus Portnoyibacteriota</taxon>
    </lineage>
</organism>
<dbReference type="EMBL" id="PFWF01000046">
    <property type="protein sequence ID" value="PJA64610.1"/>
    <property type="molecule type" value="Genomic_DNA"/>
</dbReference>
<gene>
    <name evidence="1" type="ORF">CO159_02185</name>
</gene>
<evidence type="ECO:0008006" key="3">
    <source>
        <dbReference type="Google" id="ProtNLM"/>
    </source>
</evidence>
<dbReference type="Pfam" id="PF02618">
    <property type="entry name" value="YceG"/>
    <property type="match status" value="1"/>
</dbReference>
<evidence type="ECO:0000313" key="1">
    <source>
        <dbReference type="EMBL" id="PJA64610.1"/>
    </source>
</evidence>